<sequence>IHFDCLVISTFAWYKYLLAISSESISFAAKVMTINDSFINPFKRIAIEDFVVPFFFGVLFLKRKPFYQHVHPWALYQHVSSIF</sequence>
<reference evidence="1" key="1">
    <citation type="submission" date="2015-12" db="EMBL/GenBank/DDBJ databases">
        <title>Gene expression during late stages of embryo sac development: a critical building block for successful pollen-pistil interactions.</title>
        <authorList>
            <person name="Liu Y."/>
            <person name="Joly V."/>
            <person name="Sabar M."/>
            <person name="Matton D.P."/>
        </authorList>
    </citation>
    <scope>NUCLEOTIDE SEQUENCE</scope>
</reference>
<dbReference type="AlphaFoldDB" id="A0A0V0GJ76"/>
<proteinExistence type="predicted"/>
<name>A0A0V0GJ76_SOLCH</name>
<dbReference type="EMBL" id="GEDG01037230">
    <property type="protein sequence ID" value="JAP08257.1"/>
    <property type="molecule type" value="Transcribed_RNA"/>
</dbReference>
<evidence type="ECO:0000313" key="1">
    <source>
        <dbReference type="EMBL" id="JAP08257.1"/>
    </source>
</evidence>
<feature type="non-terminal residue" evidence="1">
    <location>
        <position position="1"/>
    </location>
</feature>
<accession>A0A0V0GJ76</accession>
<organism evidence="1">
    <name type="scientific">Solanum chacoense</name>
    <name type="common">Chaco potato</name>
    <dbReference type="NCBI Taxonomy" id="4108"/>
    <lineage>
        <taxon>Eukaryota</taxon>
        <taxon>Viridiplantae</taxon>
        <taxon>Streptophyta</taxon>
        <taxon>Embryophyta</taxon>
        <taxon>Tracheophyta</taxon>
        <taxon>Spermatophyta</taxon>
        <taxon>Magnoliopsida</taxon>
        <taxon>eudicotyledons</taxon>
        <taxon>Gunneridae</taxon>
        <taxon>Pentapetalae</taxon>
        <taxon>asterids</taxon>
        <taxon>lamiids</taxon>
        <taxon>Solanales</taxon>
        <taxon>Solanaceae</taxon>
        <taxon>Solanoideae</taxon>
        <taxon>Solaneae</taxon>
        <taxon>Solanum</taxon>
    </lineage>
</organism>
<protein>
    <submittedName>
        <fullName evidence="1">Putative ovule protein</fullName>
    </submittedName>
</protein>